<keyword evidence="1" id="KW-1133">Transmembrane helix</keyword>
<proteinExistence type="predicted"/>
<protein>
    <submittedName>
        <fullName evidence="2">Uncharacterized protein</fullName>
    </submittedName>
</protein>
<feature type="transmembrane region" description="Helical" evidence="1">
    <location>
        <begin position="60"/>
        <end position="78"/>
    </location>
</feature>
<dbReference type="EMBL" id="MDEO01000027">
    <property type="protein sequence ID" value="OCX22231.1"/>
    <property type="molecule type" value="Genomic_DNA"/>
</dbReference>
<sequence length="303" mass="33728">MRSSLPVSLIFFVVTAAVFVLQAIPFTGIFLMFALAMFWSVFLINAGMIGVAFEVATGRVARWWILLPLIFYGSYLATTVHDHIALRSLSSVYDAANARVAIPFEATRQSLAFSNDDQSGAWLTQNYALPVAYSANSNFPQGYLSHRMMDATTCAKVATPASRAAFVHTFGFHDGDTVDGMKMESRFCALSMPEQPSLPLVSVSRREEKISEKGLPVTRVTTTVTMPGGNHFRLLGGVAKPLSWIPMPMMGCWLNDARSSWDCEAQFWRNESTPVISGNTRYYRDLRVLQRRCHGTQVTRTSR</sequence>
<evidence type="ECO:0000313" key="3">
    <source>
        <dbReference type="Proteomes" id="UP000094412"/>
    </source>
</evidence>
<gene>
    <name evidence="2" type="ORF">QV13_06685</name>
</gene>
<evidence type="ECO:0000313" key="2">
    <source>
        <dbReference type="EMBL" id="OCX22231.1"/>
    </source>
</evidence>
<accession>A0A1C2E5E8</accession>
<feature type="transmembrane region" description="Helical" evidence="1">
    <location>
        <begin position="7"/>
        <end position="24"/>
    </location>
</feature>
<dbReference type="AlphaFoldDB" id="A0A1C2E5E8"/>
<keyword evidence="3" id="KW-1185">Reference proteome</keyword>
<evidence type="ECO:0000256" key="1">
    <source>
        <dbReference type="SAM" id="Phobius"/>
    </source>
</evidence>
<organism evidence="2 3">
    <name type="scientific">Mesorhizobium hungaricum</name>
    <dbReference type="NCBI Taxonomy" id="1566387"/>
    <lineage>
        <taxon>Bacteria</taxon>
        <taxon>Pseudomonadati</taxon>
        <taxon>Pseudomonadota</taxon>
        <taxon>Alphaproteobacteria</taxon>
        <taxon>Hyphomicrobiales</taxon>
        <taxon>Phyllobacteriaceae</taxon>
        <taxon>Mesorhizobium</taxon>
    </lineage>
</organism>
<feature type="transmembrane region" description="Helical" evidence="1">
    <location>
        <begin position="30"/>
        <end position="53"/>
    </location>
</feature>
<name>A0A1C2E5E8_9HYPH</name>
<reference evidence="2 3" key="1">
    <citation type="submission" date="2016-08" db="EMBL/GenBank/DDBJ databases">
        <title>Whole genome sequence of Mesorhizobium sp. strain UASWS1009 isolated from industrial sewage.</title>
        <authorList>
            <person name="Crovadore J."/>
            <person name="Calmin G."/>
            <person name="Chablais R."/>
            <person name="Cochard B."/>
            <person name="Lefort F."/>
        </authorList>
    </citation>
    <scope>NUCLEOTIDE SEQUENCE [LARGE SCALE GENOMIC DNA]</scope>
    <source>
        <strain evidence="2 3">UASWS1009</strain>
    </source>
</reference>
<keyword evidence="1" id="KW-0812">Transmembrane</keyword>
<keyword evidence="1" id="KW-0472">Membrane</keyword>
<comment type="caution">
    <text evidence="2">The sequence shown here is derived from an EMBL/GenBank/DDBJ whole genome shotgun (WGS) entry which is preliminary data.</text>
</comment>
<dbReference type="Proteomes" id="UP000094412">
    <property type="component" value="Unassembled WGS sequence"/>
</dbReference>